<evidence type="ECO:0000256" key="9">
    <source>
        <dbReference type="ARBA" id="ARBA00022723"/>
    </source>
</evidence>
<dbReference type="PROSITE" id="PS00815">
    <property type="entry name" value="AIPM_HOMOCIT_SYNTH_1"/>
    <property type="match status" value="1"/>
</dbReference>
<dbReference type="HAMAP" id="MF_01025">
    <property type="entry name" value="LeuA_type1"/>
    <property type="match status" value="1"/>
</dbReference>
<comment type="pathway">
    <text evidence="1 12">Amino-acid biosynthesis; L-leucine biosynthesis; L-leucine from 3-methyl-2-oxobutanoate: step 1/4.</text>
</comment>
<dbReference type="InterPro" id="IPR013709">
    <property type="entry name" value="2-isopropylmalate_synth_dimer"/>
</dbReference>
<dbReference type="GO" id="GO:0005737">
    <property type="term" value="C:cytoplasm"/>
    <property type="evidence" value="ECO:0007669"/>
    <property type="project" value="UniProtKB-UniRule"/>
</dbReference>
<dbReference type="PROSITE" id="PS00816">
    <property type="entry name" value="AIPM_HOMOCIT_SYNTH_2"/>
    <property type="match status" value="1"/>
</dbReference>
<keyword evidence="8 12" id="KW-0808">Transferase</keyword>
<proteinExistence type="inferred from homology"/>
<protein>
    <recommendedName>
        <fullName evidence="4 12">2-isopropylmalate synthase</fullName>
        <ecNumber evidence="3 12">2.3.3.13</ecNumber>
    </recommendedName>
    <alternativeName>
        <fullName evidence="12">Alpha-IPM synthase</fullName>
    </alternativeName>
    <alternativeName>
        <fullName evidence="12">Alpha-isopropylmalate synthase</fullName>
    </alternativeName>
</protein>
<dbReference type="SMART" id="SM00917">
    <property type="entry name" value="LeuA_dimer"/>
    <property type="match status" value="1"/>
</dbReference>
<keyword evidence="10 12" id="KW-0464">Manganese</keyword>
<dbReference type="InterPro" id="IPR002034">
    <property type="entry name" value="AIPM/Hcit_synth_CS"/>
</dbReference>
<dbReference type="CDD" id="cd07940">
    <property type="entry name" value="DRE_TIM_IPMS"/>
    <property type="match status" value="1"/>
</dbReference>
<comment type="cofactor">
    <cofactor evidence="12">
        <name>Mn(2+)</name>
        <dbReference type="ChEBI" id="CHEBI:29035"/>
    </cofactor>
</comment>
<evidence type="ECO:0000256" key="1">
    <source>
        <dbReference type="ARBA" id="ARBA00004689"/>
    </source>
</evidence>
<evidence type="ECO:0000313" key="14">
    <source>
        <dbReference type="EMBL" id="OIN96064.1"/>
    </source>
</evidence>
<dbReference type="FunFam" id="3.30.160.270:FF:000001">
    <property type="entry name" value="2-isopropylmalate synthase"/>
    <property type="match status" value="1"/>
</dbReference>
<accession>A0A1J4S9T3</accession>
<dbReference type="STRING" id="1817893.AUJ66_07455"/>
<dbReference type="InterPro" id="IPR050073">
    <property type="entry name" value="2-IPM_HCS-like"/>
</dbReference>
<dbReference type="Pfam" id="PF22617">
    <property type="entry name" value="HCS_D2"/>
    <property type="match status" value="1"/>
</dbReference>
<comment type="function">
    <text evidence="12">Catalyzes the condensation of the acetyl group of acetyl-CoA with 3-methyl-2-oxobutanoate (2-ketoisovalerate) to form 3-carboxy-3-hydroxy-4-methylpentanoate (2-isopropylmalate).</text>
</comment>
<evidence type="ECO:0000256" key="7">
    <source>
        <dbReference type="ARBA" id="ARBA00022605"/>
    </source>
</evidence>
<keyword evidence="9 12" id="KW-0479">Metal-binding</keyword>
<keyword evidence="11 12" id="KW-0100">Branched-chain amino acid biosynthesis</keyword>
<dbReference type="InterPro" id="IPR036230">
    <property type="entry name" value="LeuA_allosteric_dom_sf"/>
</dbReference>
<comment type="caution">
    <text evidence="14">The sequence shown here is derived from an EMBL/GenBank/DDBJ whole genome shotgun (WGS) entry which is preliminary data.</text>
</comment>
<feature type="binding site" evidence="12">
    <location>
        <position position="15"/>
    </location>
    <ligand>
        <name>Mn(2+)</name>
        <dbReference type="ChEBI" id="CHEBI:29035"/>
    </ligand>
</feature>
<evidence type="ECO:0000256" key="6">
    <source>
        <dbReference type="ARBA" id="ARBA00022490"/>
    </source>
</evidence>
<comment type="subunit">
    <text evidence="12">Homodimer.</text>
</comment>
<dbReference type="AlphaFoldDB" id="A0A1J4S9T3"/>
<dbReference type="Pfam" id="PF00682">
    <property type="entry name" value="HMGL-like"/>
    <property type="match status" value="1"/>
</dbReference>
<keyword evidence="5 12" id="KW-0432">Leucine biosynthesis</keyword>
<dbReference type="PANTHER" id="PTHR10277">
    <property type="entry name" value="HOMOCITRATE SYNTHASE-RELATED"/>
    <property type="match status" value="1"/>
</dbReference>
<dbReference type="InterPro" id="IPR000891">
    <property type="entry name" value="PYR_CT"/>
</dbReference>
<dbReference type="EMBL" id="MNUO01000114">
    <property type="protein sequence ID" value="OIN96064.1"/>
    <property type="molecule type" value="Genomic_DNA"/>
</dbReference>
<keyword evidence="7 12" id="KW-0028">Amino-acid biosynthesis</keyword>
<dbReference type="Gene3D" id="1.10.238.260">
    <property type="match status" value="1"/>
</dbReference>
<dbReference type="InterPro" id="IPR054691">
    <property type="entry name" value="LeuA/HCS_post-cat"/>
</dbReference>
<dbReference type="Pfam" id="PF08502">
    <property type="entry name" value="LeuA_dimer"/>
    <property type="match status" value="1"/>
</dbReference>
<dbReference type="GO" id="GO:0003985">
    <property type="term" value="F:acetyl-CoA C-acetyltransferase activity"/>
    <property type="evidence" value="ECO:0007669"/>
    <property type="project" value="UniProtKB-UniRule"/>
</dbReference>
<reference evidence="14 15" key="1">
    <citation type="journal article" date="2016" name="Environ. Microbiol.">
        <title>Genomic resolution of a cold subsurface aquifer community provides metabolic insights for novel microbes adapted to high CO concentrations.</title>
        <authorList>
            <person name="Probst A.J."/>
            <person name="Castelle C.J."/>
            <person name="Singh A."/>
            <person name="Brown C.T."/>
            <person name="Anantharaman K."/>
            <person name="Sharon I."/>
            <person name="Hug L.A."/>
            <person name="Burstein D."/>
            <person name="Emerson J.B."/>
            <person name="Thomas B.C."/>
            <person name="Banfield J.F."/>
        </authorList>
    </citation>
    <scope>NUCLEOTIDE SEQUENCE [LARGE SCALE GENOMIC DNA]</scope>
    <source>
        <strain evidence="14">CG1_02_38_46</strain>
    </source>
</reference>
<feature type="binding site" evidence="12">
    <location>
        <position position="205"/>
    </location>
    <ligand>
        <name>Mn(2+)</name>
        <dbReference type="ChEBI" id="CHEBI:29035"/>
    </ligand>
</feature>
<evidence type="ECO:0000256" key="3">
    <source>
        <dbReference type="ARBA" id="ARBA00012973"/>
    </source>
</evidence>
<feature type="domain" description="Pyruvate carboxyltransferase" evidence="13">
    <location>
        <begin position="6"/>
        <end position="268"/>
    </location>
</feature>
<gene>
    <name evidence="12" type="primary">leuA</name>
    <name evidence="14" type="ORF">AUJ66_07455</name>
</gene>
<dbReference type="InterPro" id="IPR005671">
    <property type="entry name" value="LeuA_bact_synth"/>
</dbReference>
<name>A0A1J4S9T3_9BACT</name>
<dbReference type="UniPathway" id="UPA00048">
    <property type="reaction ID" value="UER00070"/>
</dbReference>
<dbReference type="FunFam" id="1.10.238.260:FF:000001">
    <property type="entry name" value="2-isopropylmalate synthase"/>
    <property type="match status" value="1"/>
</dbReference>
<dbReference type="GO" id="GO:0003852">
    <property type="term" value="F:2-isopropylmalate synthase activity"/>
    <property type="evidence" value="ECO:0007669"/>
    <property type="project" value="UniProtKB-UniRule"/>
</dbReference>
<dbReference type="Gene3D" id="3.30.160.270">
    <property type="match status" value="1"/>
</dbReference>
<evidence type="ECO:0000313" key="15">
    <source>
        <dbReference type="Proteomes" id="UP000182278"/>
    </source>
</evidence>
<dbReference type="Gene3D" id="3.20.20.70">
    <property type="entry name" value="Aldolase class I"/>
    <property type="match status" value="1"/>
</dbReference>
<comment type="catalytic activity">
    <reaction evidence="12">
        <text>3-methyl-2-oxobutanoate + acetyl-CoA + H2O = (2S)-2-isopropylmalate + CoA + H(+)</text>
        <dbReference type="Rhea" id="RHEA:21524"/>
        <dbReference type="ChEBI" id="CHEBI:1178"/>
        <dbReference type="ChEBI" id="CHEBI:11851"/>
        <dbReference type="ChEBI" id="CHEBI:15377"/>
        <dbReference type="ChEBI" id="CHEBI:15378"/>
        <dbReference type="ChEBI" id="CHEBI:57287"/>
        <dbReference type="ChEBI" id="CHEBI:57288"/>
        <dbReference type="EC" id="2.3.3.13"/>
    </reaction>
</comment>
<dbReference type="NCBIfam" id="NF002085">
    <property type="entry name" value="PRK00915.1-2"/>
    <property type="match status" value="1"/>
</dbReference>
<dbReference type="SUPFAM" id="SSF110921">
    <property type="entry name" value="2-isopropylmalate synthase LeuA, allosteric (dimerisation) domain"/>
    <property type="match status" value="1"/>
</dbReference>
<sequence length="503" mass="55518">MDKEKVIIFDTTLRDGEQSPGASLNIEEKIEIAQQLNRLNVDVIEAGFPASSAGEFEAVSSIAKKIKNKIIAGLARVTRKDIEQAGMALKDAAHPRIHTFIATSPIQMKYKLKMDDDEVLRSAVNAVKYARRFSDDIEFSPEDATRSKKQFLYRIIEKVINAGATVVNIPDTVGYTIPEEFALLIRDIRNSVPNINKIVLSVHCHDDLGLAVANSLAAVVNGARQVECTINGIGERAGNASLEEIVMSIKIRNALFSVYTGIKTEEIYRTSRLVSTLSGIPVQPNKAIVGRNAFAHEAGIHQDGVLKKRATYEIIPPRVIGLKGSRLILGKHSGRHGFKKRLEELGHRLSSRDMGKAFVQFKKLADKKKEIFDEDIEAIVEEGIEKIPQLFRLEYIQVSTGNQTIPTATVKISKKGKIVQEASCGDGPVDAVYRAIDRITRVPVNLVDYSLKAVTGGKDAMGEVNIKVEDKRKRLFSGRGLSTDVIEASALAYINAINKFFRK</sequence>
<dbReference type="NCBIfam" id="NF002086">
    <property type="entry name" value="PRK00915.1-3"/>
    <property type="match status" value="1"/>
</dbReference>
<evidence type="ECO:0000256" key="5">
    <source>
        <dbReference type="ARBA" id="ARBA00022430"/>
    </source>
</evidence>
<dbReference type="Proteomes" id="UP000182278">
    <property type="component" value="Unassembled WGS sequence"/>
</dbReference>
<dbReference type="PANTHER" id="PTHR10277:SF9">
    <property type="entry name" value="2-ISOPROPYLMALATE SYNTHASE 1, CHLOROPLASTIC-RELATED"/>
    <property type="match status" value="1"/>
</dbReference>
<feature type="region of interest" description="Regulatory domain" evidence="12">
    <location>
        <begin position="392"/>
        <end position="503"/>
    </location>
</feature>
<dbReference type="InterPro" id="IPR013785">
    <property type="entry name" value="Aldolase_TIM"/>
</dbReference>
<organism evidence="14 15">
    <name type="scientific">Candidatus Desantisbacteria bacterium CG1_02_38_46</name>
    <dbReference type="NCBI Taxonomy" id="1817893"/>
    <lineage>
        <taxon>Bacteria</taxon>
        <taxon>Candidatus Desantisiibacteriota</taxon>
    </lineage>
</organism>
<comment type="similarity">
    <text evidence="2 12">Belongs to the alpha-IPM synthase/homocitrate synthase family. LeuA type 1 subfamily.</text>
</comment>
<dbReference type="GO" id="GO:0009098">
    <property type="term" value="P:L-leucine biosynthetic process"/>
    <property type="evidence" value="ECO:0007669"/>
    <property type="project" value="UniProtKB-UniRule"/>
</dbReference>
<dbReference type="EC" id="2.3.3.13" evidence="3 12"/>
<feature type="binding site" evidence="12">
    <location>
        <position position="239"/>
    </location>
    <ligand>
        <name>Mn(2+)</name>
        <dbReference type="ChEBI" id="CHEBI:29035"/>
    </ligand>
</feature>
<evidence type="ECO:0000256" key="11">
    <source>
        <dbReference type="ARBA" id="ARBA00023304"/>
    </source>
</evidence>
<dbReference type="SUPFAM" id="SSF51569">
    <property type="entry name" value="Aldolase"/>
    <property type="match status" value="1"/>
</dbReference>
<evidence type="ECO:0000256" key="8">
    <source>
        <dbReference type="ARBA" id="ARBA00022679"/>
    </source>
</evidence>
<dbReference type="PROSITE" id="PS50991">
    <property type="entry name" value="PYR_CT"/>
    <property type="match status" value="1"/>
</dbReference>
<evidence type="ECO:0000256" key="4">
    <source>
        <dbReference type="ARBA" id="ARBA00018198"/>
    </source>
</evidence>
<dbReference type="GO" id="GO:0030145">
    <property type="term" value="F:manganese ion binding"/>
    <property type="evidence" value="ECO:0007669"/>
    <property type="project" value="UniProtKB-UniRule"/>
</dbReference>
<feature type="binding site" evidence="12">
    <location>
        <position position="203"/>
    </location>
    <ligand>
        <name>Mn(2+)</name>
        <dbReference type="ChEBI" id="CHEBI:29035"/>
    </ligand>
</feature>
<evidence type="ECO:0000256" key="10">
    <source>
        <dbReference type="ARBA" id="ARBA00023211"/>
    </source>
</evidence>
<dbReference type="FunFam" id="3.20.20.70:FF:000010">
    <property type="entry name" value="2-isopropylmalate synthase"/>
    <property type="match status" value="1"/>
</dbReference>
<keyword evidence="6 12" id="KW-0963">Cytoplasm</keyword>
<evidence type="ECO:0000259" key="13">
    <source>
        <dbReference type="PROSITE" id="PS50991"/>
    </source>
</evidence>
<evidence type="ECO:0000256" key="12">
    <source>
        <dbReference type="HAMAP-Rule" id="MF_01025"/>
    </source>
</evidence>
<evidence type="ECO:0000256" key="2">
    <source>
        <dbReference type="ARBA" id="ARBA00009396"/>
    </source>
</evidence>
<dbReference type="NCBIfam" id="TIGR00973">
    <property type="entry name" value="leuA_bact"/>
    <property type="match status" value="1"/>
</dbReference>